<keyword evidence="2" id="KW-1185">Reference proteome</keyword>
<gene>
    <name evidence="1" type="ORF">Fmac_007484</name>
</gene>
<dbReference type="Proteomes" id="UP001603857">
    <property type="component" value="Unassembled WGS sequence"/>
</dbReference>
<proteinExistence type="predicted"/>
<name>A0ABD1MUP4_9FABA</name>
<accession>A0ABD1MUP4</accession>
<dbReference type="EMBL" id="JBGMDY010000003">
    <property type="protein sequence ID" value="KAL2339544.1"/>
    <property type="molecule type" value="Genomic_DNA"/>
</dbReference>
<dbReference type="AlphaFoldDB" id="A0ABD1MUP4"/>
<comment type="caution">
    <text evidence="1">The sequence shown here is derived from an EMBL/GenBank/DDBJ whole genome shotgun (WGS) entry which is preliminary data.</text>
</comment>
<evidence type="ECO:0000313" key="1">
    <source>
        <dbReference type="EMBL" id="KAL2339544.1"/>
    </source>
</evidence>
<organism evidence="1 2">
    <name type="scientific">Flemingia macrophylla</name>
    <dbReference type="NCBI Taxonomy" id="520843"/>
    <lineage>
        <taxon>Eukaryota</taxon>
        <taxon>Viridiplantae</taxon>
        <taxon>Streptophyta</taxon>
        <taxon>Embryophyta</taxon>
        <taxon>Tracheophyta</taxon>
        <taxon>Spermatophyta</taxon>
        <taxon>Magnoliopsida</taxon>
        <taxon>eudicotyledons</taxon>
        <taxon>Gunneridae</taxon>
        <taxon>Pentapetalae</taxon>
        <taxon>rosids</taxon>
        <taxon>fabids</taxon>
        <taxon>Fabales</taxon>
        <taxon>Fabaceae</taxon>
        <taxon>Papilionoideae</taxon>
        <taxon>50 kb inversion clade</taxon>
        <taxon>NPAAA clade</taxon>
        <taxon>indigoferoid/millettioid clade</taxon>
        <taxon>Phaseoleae</taxon>
        <taxon>Flemingia</taxon>
    </lineage>
</organism>
<sequence>MQMPYCVCSTRQNQRLENCSSNCHTTWFLHGEKMGGSCRHKIPHLKLISPAILKVLIN</sequence>
<evidence type="ECO:0000313" key="2">
    <source>
        <dbReference type="Proteomes" id="UP001603857"/>
    </source>
</evidence>
<reference evidence="1 2" key="1">
    <citation type="submission" date="2024-08" db="EMBL/GenBank/DDBJ databases">
        <title>Insights into the chromosomal genome structure of Flemingia macrophylla.</title>
        <authorList>
            <person name="Ding Y."/>
            <person name="Zhao Y."/>
            <person name="Bi W."/>
            <person name="Wu M."/>
            <person name="Zhao G."/>
            <person name="Gong Y."/>
            <person name="Li W."/>
            <person name="Zhang P."/>
        </authorList>
    </citation>
    <scope>NUCLEOTIDE SEQUENCE [LARGE SCALE GENOMIC DNA]</scope>
    <source>
        <strain evidence="1">DYQJB</strain>
        <tissue evidence="1">Leaf</tissue>
    </source>
</reference>
<protein>
    <submittedName>
        <fullName evidence="1">Uncharacterized protein</fullName>
    </submittedName>
</protein>